<evidence type="ECO:0000313" key="4">
    <source>
        <dbReference type="EMBL" id="RHH07739.1"/>
    </source>
</evidence>
<gene>
    <name evidence="4" type="ORF">DW228_18765</name>
    <name evidence="3" type="ORF">DXA27_05165</name>
    <name evidence="2" type="ORF">EC80_007495</name>
    <name evidence="1" type="ORF">EE52_0223275</name>
</gene>
<dbReference type="Proteomes" id="UP000036847">
    <property type="component" value="Chromosome"/>
</dbReference>
<protein>
    <recommendedName>
        <fullName evidence="8">Polysaccharide deacetylase</fullName>
    </recommendedName>
</protein>
<dbReference type="EMBL" id="JMZZ02000228">
    <property type="protein sequence ID" value="KFX72409.1"/>
    <property type="molecule type" value="Genomic_DNA"/>
</dbReference>
<evidence type="ECO:0000313" key="5">
    <source>
        <dbReference type="Proteomes" id="UP000036847"/>
    </source>
</evidence>
<name>A0A081UA87_BACFG</name>
<dbReference type="Proteomes" id="UP000266644">
    <property type="component" value="Unassembled WGS sequence"/>
</dbReference>
<dbReference type="OrthoDB" id="1039096at2"/>
<evidence type="ECO:0000313" key="6">
    <source>
        <dbReference type="Proteomes" id="UP000266644"/>
    </source>
</evidence>
<proteinExistence type="predicted"/>
<dbReference type="AlphaFoldDB" id="A0A081UA87"/>
<evidence type="ECO:0000313" key="7">
    <source>
        <dbReference type="Proteomes" id="UP000284614"/>
    </source>
</evidence>
<dbReference type="Proteomes" id="UP000284614">
    <property type="component" value="Unassembled WGS sequence"/>
</dbReference>
<evidence type="ECO:0000313" key="2">
    <source>
        <dbReference type="EMBL" id="QCQ44696.1"/>
    </source>
</evidence>
<reference evidence="1" key="1">
    <citation type="book" date="2014" name="THE 24TH EUROPEAN CONGRESS OF CLINICAL MICROBIOLOGY AND INFECTIOUS DISEASES" publisher="ECCMID 2014" city="Barcelona, Spain">
        <title>Identification of resistance genes in three multidrug-resistant Bacteroides fragilis isolates by whole genome sequencing.</title>
        <editorList>
            <person name="Unknown"/>
            <person name="A."/>
        </editorList>
        <authorList>
            <person name="Sydenham T.V."/>
            <person name="Hasman H."/>
            <person name="Wang M."/>
            <person name="Soki J."/>
            <person name="Nagy E."/>
            <person name="Justesen U.S."/>
        </authorList>
    </citation>
    <scope>NUCLEOTIDE SEQUENCE</scope>
    <source>
        <strain evidence="1">DCMOUH0018B</strain>
        <strain evidence="2">DCMSKEJBY0001B</strain>
    </source>
</reference>
<reference evidence="1" key="2">
    <citation type="submission" date="2014-07" db="EMBL/GenBank/DDBJ databases">
        <title>Genetics and epidemiology of antimicrobial resistance in B. fragilis group.</title>
        <authorList>
            <person name="Sydenham T.V."/>
            <person name="Hasman H."/>
            <person name="Kemp M."/>
            <person name="Justesen U.S."/>
        </authorList>
    </citation>
    <scope>NUCLEOTIDE SEQUENCE [LARGE SCALE GENOMIC DNA]</scope>
    <source>
        <strain evidence="1">DCMOUH0018B</strain>
    </source>
</reference>
<reference evidence="2 5" key="4">
    <citation type="submission" date="2019-03" db="EMBL/GenBank/DDBJ databases">
        <title>Complete genome assembly of MDR B. fragilis.</title>
        <authorList>
            <person name="Sydenham T.V."/>
            <person name="Hasman H."/>
            <person name="Justesen U.S."/>
        </authorList>
    </citation>
    <scope>NUCLEOTIDE SEQUENCE [LARGE SCALE GENOMIC DNA]</scope>
    <source>
        <strain evidence="2 5">DCMSKEJBY0001B</strain>
    </source>
</reference>
<dbReference type="PATRIC" id="fig|817.51.peg.3982"/>
<evidence type="ECO:0000313" key="1">
    <source>
        <dbReference type="EMBL" id="KFX72409.1"/>
    </source>
</evidence>
<reference evidence="6 7" key="3">
    <citation type="submission" date="2018-08" db="EMBL/GenBank/DDBJ databases">
        <title>A genome reference for cultivated species of the human gut microbiota.</title>
        <authorList>
            <person name="Zou Y."/>
            <person name="Xue W."/>
            <person name="Luo G."/>
        </authorList>
    </citation>
    <scope>NUCLEOTIDE SEQUENCE [LARGE SCALE GENOMIC DNA]</scope>
    <source>
        <strain evidence="4 6">AM18-6</strain>
        <strain evidence="3 7">OF01-1</strain>
    </source>
</reference>
<dbReference type="GeneID" id="60366681"/>
<organism evidence="1">
    <name type="scientific">Bacteroides fragilis</name>
    <dbReference type="NCBI Taxonomy" id="817"/>
    <lineage>
        <taxon>Bacteria</taxon>
        <taxon>Pseudomonadati</taxon>
        <taxon>Bacteroidota</taxon>
        <taxon>Bacteroidia</taxon>
        <taxon>Bacteroidales</taxon>
        <taxon>Bacteroidaceae</taxon>
        <taxon>Bacteroides</taxon>
    </lineage>
</organism>
<dbReference type="EMBL" id="QSDG01000003">
    <property type="protein sequence ID" value="RGY70768.1"/>
    <property type="molecule type" value="Genomic_DNA"/>
</dbReference>
<dbReference type="EMBL" id="CP036546">
    <property type="protein sequence ID" value="QCQ44696.1"/>
    <property type="molecule type" value="Genomic_DNA"/>
</dbReference>
<evidence type="ECO:0000313" key="3">
    <source>
        <dbReference type="EMBL" id="RGY70768.1"/>
    </source>
</evidence>
<evidence type="ECO:0008006" key="8">
    <source>
        <dbReference type="Google" id="ProtNLM"/>
    </source>
</evidence>
<dbReference type="RefSeq" id="WP_005810554.1">
    <property type="nucleotide sequence ID" value="NZ_CABJEQ010000035.1"/>
</dbReference>
<accession>A0A081UA87</accession>
<dbReference type="EMBL" id="QRJE01000033">
    <property type="protein sequence ID" value="RHH07739.1"/>
    <property type="molecule type" value="Genomic_DNA"/>
</dbReference>
<sequence length="417" mass="47847">MKILFSLDVSNQRQVDFCNRILKILDNKDDSNDITLICKSQNHLSDYLYIPPSSHIKTEEAEIILTYGKTGLSHISQFARKSNIPIIHFINTEYLKDEYLSEDQQVEKIILCDCFNQLLESFFQKDKMFVLPYFSIPVVTKNVEIRNKNSPKLLIAIAHPNLKNSPVYYISNLLNILSDYRITILYNGDPLIPIFNSNITLINVKESNIEKVILSNDIIIGDGISIYTGIMLGKPCIVIGEQGYGGLITPQNLSQQFANKFQGRIGGSLNEYIPLNLIMNDIQYVQNTEKSKNIDCIIIKNKELLDNEYRQTQQSLNDLILEVAANHKQLYTFPMEIHLRLSDAFHLIKFSDTKFVLAYTANNKVHSSFGKEEAEIIALFKRSCLIKDAINMSPYKKEPKIFVEFIQMLFNEKILIA</sequence>